<dbReference type="Proteomes" id="UP001605036">
    <property type="component" value="Unassembled WGS sequence"/>
</dbReference>
<dbReference type="AlphaFoldDB" id="A0ABD1Y3D3"/>
<protein>
    <submittedName>
        <fullName evidence="2">Uncharacterized protein</fullName>
    </submittedName>
</protein>
<accession>A0ABD1Y3D3</accession>
<feature type="compositionally biased region" description="Basic and acidic residues" evidence="1">
    <location>
        <begin position="65"/>
        <end position="74"/>
    </location>
</feature>
<organism evidence="2 3">
    <name type="scientific">Riccia fluitans</name>
    <dbReference type="NCBI Taxonomy" id="41844"/>
    <lineage>
        <taxon>Eukaryota</taxon>
        <taxon>Viridiplantae</taxon>
        <taxon>Streptophyta</taxon>
        <taxon>Embryophyta</taxon>
        <taxon>Marchantiophyta</taxon>
        <taxon>Marchantiopsida</taxon>
        <taxon>Marchantiidae</taxon>
        <taxon>Marchantiales</taxon>
        <taxon>Ricciaceae</taxon>
        <taxon>Riccia</taxon>
    </lineage>
</organism>
<comment type="caution">
    <text evidence="2">The sequence shown here is derived from an EMBL/GenBank/DDBJ whole genome shotgun (WGS) entry which is preliminary data.</text>
</comment>
<proteinExistence type="predicted"/>
<evidence type="ECO:0000256" key="1">
    <source>
        <dbReference type="SAM" id="MobiDB-lite"/>
    </source>
</evidence>
<feature type="region of interest" description="Disordered" evidence="1">
    <location>
        <begin position="42"/>
        <end position="74"/>
    </location>
</feature>
<gene>
    <name evidence="2" type="ORF">R1flu_001468</name>
</gene>
<evidence type="ECO:0000313" key="3">
    <source>
        <dbReference type="Proteomes" id="UP001605036"/>
    </source>
</evidence>
<evidence type="ECO:0000313" key="2">
    <source>
        <dbReference type="EMBL" id="KAL2621263.1"/>
    </source>
</evidence>
<sequence length="74" mass="7780">MDIDIAIAIGVDDCSNDQIEDSTSVATAATNDAVPIFDNSPYRSIGVTMTPRQPSTNNMSAIGNDKTKDGSSEE</sequence>
<name>A0ABD1Y3D3_9MARC</name>
<feature type="compositionally biased region" description="Polar residues" evidence="1">
    <location>
        <begin position="50"/>
        <end position="61"/>
    </location>
</feature>
<reference evidence="2 3" key="1">
    <citation type="submission" date="2024-09" db="EMBL/GenBank/DDBJ databases">
        <title>Chromosome-scale assembly of Riccia fluitans.</title>
        <authorList>
            <person name="Paukszto L."/>
            <person name="Sawicki J."/>
            <person name="Karawczyk K."/>
            <person name="Piernik-Szablinska J."/>
            <person name="Szczecinska M."/>
            <person name="Mazdziarz M."/>
        </authorList>
    </citation>
    <scope>NUCLEOTIDE SEQUENCE [LARGE SCALE GENOMIC DNA]</scope>
    <source>
        <strain evidence="2">Rf_01</strain>
        <tissue evidence="2">Aerial parts of the thallus</tissue>
    </source>
</reference>
<dbReference type="EMBL" id="JBHFFA010000006">
    <property type="protein sequence ID" value="KAL2621263.1"/>
    <property type="molecule type" value="Genomic_DNA"/>
</dbReference>
<keyword evidence="3" id="KW-1185">Reference proteome</keyword>